<dbReference type="AlphaFoldDB" id="A0A3B0Y7T0"/>
<evidence type="ECO:0000313" key="1">
    <source>
        <dbReference type="EMBL" id="VAW75641.1"/>
    </source>
</evidence>
<protein>
    <submittedName>
        <fullName evidence="1">Uncharacterized protein</fullName>
    </submittedName>
</protein>
<organism evidence="1">
    <name type="scientific">hydrothermal vent metagenome</name>
    <dbReference type="NCBI Taxonomy" id="652676"/>
    <lineage>
        <taxon>unclassified sequences</taxon>
        <taxon>metagenomes</taxon>
        <taxon>ecological metagenomes</taxon>
    </lineage>
</organism>
<accession>A0A3B0Y7T0</accession>
<reference evidence="1" key="1">
    <citation type="submission" date="2018-06" db="EMBL/GenBank/DDBJ databases">
        <authorList>
            <person name="Zhirakovskaya E."/>
        </authorList>
    </citation>
    <scope>NUCLEOTIDE SEQUENCE</scope>
</reference>
<name>A0A3B0Y7T0_9ZZZZ</name>
<dbReference type="EMBL" id="UOFM01000143">
    <property type="protein sequence ID" value="VAW75641.1"/>
    <property type="molecule type" value="Genomic_DNA"/>
</dbReference>
<gene>
    <name evidence="1" type="ORF">MNBD_GAMMA14-587</name>
</gene>
<proteinExistence type="predicted"/>
<sequence length="71" mass="7988">MHPFFGDGMTLNKARELITVQATMGGGYNRNSAKLILAEVHREHGQDAVDQLIREFDLEQLFGFKPGSVFH</sequence>